<dbReference type="AlphaFoldDB" id="A0A1J5RCR4"/>
<reference evidence="1" key="1">
    <citation type="submission" date="2016-10" db="EMBL/GenBank/DDBJ databases">
        <title>Sequence of Gallionella enrichment culture.</title>
        <authorList>
            <person name="Poehlein A."/>
            <person name="Muehling M."/>
            <person name="Daniel R."/>
        </authorList>
    </citation>
    <scope>NUCLEOTIDE SEQUENCE</scope>
</reference>
<dbReference type="EMBL" id="MLJW01000422">
    <property type="protein sequence ID" value="OIQ87451.1"/>
    <property type="molecule type" value="Genomic_DNA"/>
</dbReference>
<proteinExistence type="predicted"/>
<evidence type="ECO:0008006" key="2">
    <source>
        <dbReference type="Google" id="ProtNLM"/>
    </source>
</evidence>
<accession>A0A1J5RCR4</accession>
<dbReference type="Pfam" id="PF13711">
    <property type="entry name" value="DUF4160"/>
    <property type="match status" value="1"/>
</dbReference>
<gene>
    <name evidence="1" type="ORF">GALL_307020</name>
</gene>
<name>A0A1J5RCR4_9ZZZZ</name>
<organism evidence="1">
    <name type="scientific">mine drainage metagenome</name>
    <dbReference type="NCBI Taxonomy" id="410659"/>
    <lineage>
        <taxon>unclassified sequences</taxon>
        <taxon>metagenomes</taxon>
        <taxon>ecological metagenomes</taxon>
    </lineage>
</organism>
<evidence type="ECO:0000313" key="1">
    <source>
        <dbReference type="EMBL" id="OIQ87451.1"/>
    </source>
</evidence>
<protein>
    <recommendedName>
        <fullName evidence="2">DUF4160 domain-containing protein</fullName>
    </recommendedName>
</protein>
<comment type="caution">
    <text evidence="1">The sequence shown here is derived from an EMBL/GenBank/DDBJ whole genome shotgun (WGS) entry which is preliminary data.</text>
</comment>
<dbReference type="InterPro" id="IPR025427">
    <property type="entry name" value="DUF4160"/>
</dbReference>
<sequence length="79" mass="9275">MVPTVFRQGAFRFFFFSREELRKHIHVSHTGGEAKFWLEPQIELAMNQGLSQKQVSEALSLVQQHHEEICNAWHIHFGN</sequence>